<dbReference type="SUPFAM" id="SSF53850">
    <property type="entry name" value="Periplasmic binding protein-like II"/>
    <property type="match status" value="1"/>
</dbReference>
<dbReference type="EMBL" id="JACBXS010000069">
    <property type="protein sequence ID" value="NYS26751.1"/>
    <property type="molecule type" value="Genomic_DNA"/>
</dbReference>
<proteinExistence type="inferred from homology"/>
<dbReference type="GO" id="GO:0055085">
    <property type="term" value="P:transmembrane transport"/>
    <property type="evidence" value="ECO:0007669"/>
    <property type="project" value="InterPro"/>
</dbReference>
<dbReference type="Pfam" id="PF12974">
    <property type="entry name" value="Phosphonate-bd"/>
    <property type="match status" value="1"/>
</dbReference>
<accession>A0A7Z0L1B9</accession>
<dbReference type="Proteomes" id="UP000529417">
    <property type="component" value="Unassembled WGS sequence"/>
</dbReference>
<evidence type="ECO:0000256" key="1">
    <source>
        <dbReference type="ARBA" id="ARBA00007162"/>
    </source>
</evidence>
<evidence type="ECO:0000313" key="4">
    <source>
        <dbReference type="EMBL" id="NYS26751.1"/>
    </source>
</evidence>
<dbReference type="AlphaFoldDB" id="A0A7Z0L1B9"/>
<gene>
    <name evidence="4" type="primary">phnD</name>
    <name evidence="4" type="ORF">HUK65_17385</name>
</gene>
<dbReference type="InterPro" id="IPR005770">
    <property type="entry name" value="PhnD"/>
</dbReference>
<protein>
    <submittedName>
        <fullName evidence="4">Phosphate/phosphite/phosphonate ABC transporter substrate-binding protein</fullName>
    </submittedName>
</protein>
<evidence type="ECO:0000313" key="5">
    <source>
        <dbReference type="Proteomes" id="UP000529417"/>
    </source>
</evidence>
<feature type="chain" id="PRO_5031374671" evidence="3">
    <location>
        <begin position="24"/>
        <end position="314"/>
    </location>
</feature>
<dbReference type="PANTHER" id="PTHR35841:SF1">
    <property type="entry name" value="PHOSPHONATES-BINDING PERIPLASMIC PROTEIN"/>
    <property type="match status" value="1"/>
</dbReference>
<name>A0A7Z0L1B9_9RHOB</name>
<keyword evidence="2 3" id="KW-0732">Signal</keyword>
<dbReference type="GO" id="GO:0043190">
    <property type="term" value="C:ATP-binding cassette (ABC) transporter complex"/>
    <property type="evidence" value="ECO:0007669"/>
    <property type="project" value="InterPro"/>
</dbReference>
<dbReference type="Gene3D" id="3.40.190.10">
    <property type="entry name" value="Periplasmic binding protein-like II"/>
    <property type="match status" value="2"/>
</dbReference>
<feature type="signal peptide" evidence="3">
    <location>
        <begin position="1"/>
        <end position="23"/>
    </location>
</feature>
<comment type="caution">
    <text evidence="4">The sequence shown here is derived from an EMBL/GenBank/DDBJ whole genome shotgun (WGS) entry which is preliminary data.</text>
</comment>
<evidence type="ECO:0000256" key="2">
    <source>
        <dbReference type="ARBA" id="ARBA00022729"/>
    </source>
</evidence>
<comment type="similarity">
    <text evidence="1">Belongs to the phosphate/phosphite/phosphonate binding protein family.</text>
</comment>
<dbReference type="PANTHER" id="PTHR35841">
    <property type="entry name" value="PHOSPHONATES-BINDING PERIPLASMIC PROTEIN"/>
    <property type="match status" value="1"/>
</dbReference>
<evidence type="ECO:0000256" key="3">
    <source>
        <dbReference type="SAM" id="SignalP"/>
    </source>
</evidence>
<dbReference type="RefSeq" id="WP_179907543.1">
    <property type="nucleotide sequence ID" value="NZ_JACBXS010000069.1"/>
</dbReference>
<reference evidence="4 5" key="1">
    <citation type="journal article" date="2000" name="Arch. Microbiol.">
        <title>Rhodobaca bogoriensis gen. nov. and sp. nov., an alkaliphilic purple nonsulfur bacterium from African Rift Valley soda lakes.</title>
        <authorList>
            <person name="Milford A.D."/>
            <person name="Achenbach L.A."/>
            <person name="Jung D.O."/>
            <person name="Madigan M.T."/>
        </authorList>
    </citation>
    <scope>NUCLEOTIDE SEQUENCE [LARGE SCALE GENOMIC DNA]</scope>
    <source>
        <strain evidence="4 5">2376</strain>
    </source>
</reference>
<dbReference type="NCBIfam" id="TIGR01098">
    <property type="entry name" value="3A0109s03R"/>
    <property type="match status" value="1"/>
</dbReference>
<organism evidence="4 5">
    <name type="scientific">Rhabdonatronobacter sediminivivens</name>
    <dbReference type="NCBI Taxonomy" id="2743469"/>
    <lineage>
        <taxon>Bacteria</taxon>
        <taxon>Pseudomonadati</taxon>
        <taxon>Pseudomonadota</taxon>
        <taxon>Alphaproteobacteria</taxon>
        <taxon>Rhodobacterales</taxon>
        <taxon>Paracoccaceae</taxon>
        <taxon>Rhabdonatronobacter</taxon>
    </lineage>
</organism>
<keyword evidence="5" id="KW-1185">Reference proteome</keyword>
<sequence length="314" mass="34069">MQTSRSFLTTVAVAALVAPAALASQLDDRFTDTTGDLLADSPTDPSEMIDPATLIFTYAPVEDPAQYAAIWDEFIEHLSEVTGREVRYFSVNSYAAMVEAMRAGRLHVGGFATGSVPLGVNCAGLHPYVTMSDEGVIRGYEMEIITHVDSDIMSMDDIHGRQMAFVNPASNSGFRAPSALLASEFGIDVETDLQTAFSGGHDASILGVANRDYDLAAIANSVVGRMADRGVVDLDDFRVLYRSETFPTTAYGAVYNLTPELRDSIKEAFLTFEWGGALAEEFGDADGFIEIDYQEHWDIIRRIAAQAGDTLECS</sequence>